<organism evidence="2 3">
    <name type="scientific">Photobacterium galatheae</name>
    <dbReference type="NCBI Taxonomy" id="1654360"/>
    <lineage>
        <taxon>Bacteria</taxon>
        <taxon>Pseudomonadati</taxon>
        <taxon>Pseudomonadota</taxon>
        <taxon>Gammaproteobacteria</taxon>
        <taxon>Vibrionales</taxon>
        <taxon>Vibrionaceae</taxon>
        <taxon>Photobacterium</taxon>
    </lineage>
</organism>
<gene>
    <name evidence="2" type="ORF">EA58_03975</name>
</gene>
<dbReference type="EMBL" id="JMIB01000005">
    <property type="protein sequence ID" value="KDM92922.1"/>
    <property type="molecule type" value="Genomic_DNA"/>
</dbReference>
<accession>A0A066RZ01</accession>
<reference evidence="2 3" key="1">
    <citation type="submission" date="2014-04" db="EMBL/GenBank/DDBJ databases">
        <title>Draft genome sequence of Photobacterium halotolerans S2753: a solonamide, ngercheumicin and holomycin producer.</title>
        <authorList>
            <person name="Machado H.R."/>
            <person name="Gram L."/>
        </authorList>
    </citation>
    <scope>NUCLEOTIDE SEQUENCE [LARGE SCALE GENOMIC DNA]</scope>
    <source>
        <strain evidence="2 3">S2753</strain>
    </source>
</reference>
<feature type="region of interest" description="Disordered" evidence="1">
    <location>
        <begin position="303"/>
        <end position="333"/>
    </location>
</feature>
<evidence type="ECO:0000256" key="1">
    <source>
        <dbReference type="SAM" id="MobiDB-lite"/>
    </source>
</evidence>
<evidence type="ECO:0000313" key="3">
    <source>
        <dbReference type="Proteomes" id="UP000027192"/>
    </source>
</evidence>
<dbReference type="AlphaFoldDB" id="A0A066RZ01"/>
<protein>
    <submittedName>
        <fullName evidence="2">Uncharacterized protein</fullName>
    </submittedName>
</protein>
<evidence type="ECO:0000313" key="2">
    <source>
        <dbReference type="EMBL" id="KDM92922.1"/>
    </source>
</evidence>
<sequence>MLGLGTGFALANDTTTLNNQDHSVVLDLRRDVAWTDNAFWLMTQADNIQPFITLFEHRNSVVPLQILTHDTVPHWCELANDPEVCDDAGIPGSWEQQADPLLCLTLSDYPTLASRLPETETLCLKFSGDFDYPEGQPEPDLFASYTATIGNIQRSQNETQVADLPVRLSLKHTRSLARLSHRCFGETCVGDLSAPKQNSMQKNVQKHSSSTTTQPQQWQWLSGDTSCGYLRHPDWPEGMTAMQHNGRIVRFDVSGSSPALTESGVGLGDSAAAVKSRYEQPLVSQEHEYLGAFGGYLTAWSERDDSPEQYSEKDSEHDSKHSSEHDSEKGSEKNAAGIRFVYNNEAGVTEIYAGNRAILLVEGCH</sequence>
<feature type="compositionally biased region" description="Basic and acidic residues" evidence="1">
    <location>
        <begin position="303"/>
        <end position="332"/>
    </location>
</feature>
<keyword evidence="3" id="KW-1185">Reference proteome</keyword>
<name>A0A066RZ01_9GAMM</name>
<dbReference type="Proteomes" id="UP000027192">
    <property type="component" value="Unassembled WGS sequence"/>
</dbReference>
<comment type="caution">
    <text evidence="2">The sequence shown here is derived from an EMBL/GenBank/DDBJ whole genome shotgun (WGS) entry which is preliminary data.</text>
</comment>
<proteinExistence type="predicted"/>